<reference evidence="5 6" key="1">
    <citation type="submission" date="2017-09" db="EMBL/GenBank/DDBJ databases">
        <title>WGS assembly of Aquilegia coerulea Goldsmith.</title>
        <authorList>
            <person name="Hodges S."/>
            <person name="Kramer E."/>
            <person name="Nordborg M."/>
            <person name="Tomkins J."/>
            <person name="Borevitz J."/>
            <person name="Derieg N."/>
            <person name="Yan J."/>
            <person name="Mihaltcheva S."/>
            <person name="Hayes R.D."/>
            <person name="Rokhsar D."/>
        </authorList>
    </citation>
    <scope>NUCLEOTIDE SEQUENCE [LARGE SCALE GENOMIC DNA]</scope>
    <source>
        <strain evidence="6">cv. Goldsmith</strain>
    </source>
</reference>
<protein>
    <recommendedName>
        <fullName evidence="4">WRC domain-containing protein</fullName>
    </recommendedName>
</protein>
<keyword evidence="6" id="KW-1185">Reference proteome</keyword>
<organism evidence="5 6">
    <name type="scientific">Aquilegia coerulea</name>
    <name type="common">Rocky mountain columbine</name>
    <dbReference type="NCBI Taxonomy" id="218851"/>
    <lineage>
        <taxon>Eukaryota</taxon>
        <taxon>Viridiplantae</taxon>
        <taxon>Streptophyta</taxon>
        <taxon>Embryophyta</taxon>
        <taxon>Tracheophyta</taxon>
        <taxon>Spermatophyta</taxon>
        <taxon>Magnoliopsida</taxon>
        <taxon>Ranunculales</taxon>
        <taxon>Ranunculaceae</taxon>
        <taxon>Thalictroideae</taxon>
        <taxon>Aquilegia</taxon>
    </lineage>
</organism>
<feature type="region of interest" description="Disordered" evidence="3">
    <location>
        <begin position="316"/>
        <end position="388"/>
    </location>
</feature>
<sequence>MTMMMRKEEEEEETLPPPPSTPPTDLRCHRYDGKGWHCKGWRLQDQTFCQKHYFEKRNNDEKKKLKRINQVGKQKLKKKIDLDDGRVKRVKKNRVVKKICEQGSKREIVLAIGYVYKKERFDLDGRISNGVKGNGVIFKNGEESEKIEMISLKGCDNVKEKTELRCSRKSNVGGLKRKYGEEEEEDVEMIPVKKSDKKRGKKGLGDDGGGDSLVNDCSKKRKRGRPEKMEGISNGAKENGVESDKKWGKSDINGSDGDTNWKNGGISTNVGGEPLKEFEQTTKNTSRSSKLMRHWLLVKHDRELEMKTAAKCGTMSNVGRNENLTNVNKNTEEEKNEDATVVKDSSNAVNDFAGGSENLSRVSKDHLPTSNDKIPSADEKQNSEIAQS</sequence>
<dbReference type="EMBL" id="KZ305045">
    <property type="protein sequence ID" value="PIA38374.1"/>
    <property type="molecule type" value="Genomic_DNA"/>
</dbReference>
<evidence type="ECO:0000256" key="3">
    <source>
        <dbReference type="SAM" id="MobiDB-lite"/>
    </source>
</evidence>
<dbReference type="InterPro" id="IPR014977">
    <property type="entry name" value="WRC_dom"/>
</dbReference>
<keyword evidence="1" id="KW-0539">Nucleus</keyword>
<feature type="compositionally biased region" description="Basic and acidic residues" evidence="3">
    <location>
        <begin position="330"/>
        <end position="341"/>
    </location>
</feature>
<feature type="compositionally biased region" description="Basic and acidic residues" evidence="3">
    <location>
        <begin position="239"/>
        <end position="249"/>
    </location>
</feature>
<dbReference type="AlphaFoldDB" id="A0A2G5D4C8"/>
<dbReference type="PROSITE" id="PS51667">
    <property type="entry name" value="WRC"/>
    <property type="match status" value="1"/>
</dbReference>
<dbReference type="Proteomes" id="UP000230069">
    <property type="component" value="Unassembled WGS sequence"/>
</dbReference>
<feature type="domain" description="WRC" evidence="4">
    <location>
        <begin position="22"/>
        <end position="67"/>
    </location>
</feature>
<gene>
    <name evidence="5" type="ORF">AQUCO_02800220v1</name>
</gene>
<evidence type="ECO:0000313" key="5">
    <source>
        <dbReference type="EMBL" id="PIA38374.1"/>
    </source>
</evidence>
<accession>A0A2G5D4C8</accession>
<feature type="region of interest" description="Disordered" evidence="3">
    <location>
        <begin position="1"/>
        <end position="25"/>
    </location>
</feature>
<name>A0A2G5D4C8_AQUCA</name>
<dbReference type="InParanoid" id="A0A2G5D4C8"/>
<proteinExistence type="predicted"/>
<evidence type="ECO:0000259" key="4">
    <source>
        <dbReference type="PROSITE" id="PS51667"/>
    </source>
</evidence>
<evidence type="ECO:0000256" key="1">
    <source>
        <dbReference type="ARBA" id="ARBA00023242"/>
    </source>
</evidence>
<comment type="caution">
    <text evidence="2">Lacks conserved residue(s) required for the propagation of feature annotation.</text>
</comment>
<feature type="region of interest" description="Disordered" evidence="3">
    <location>
        <begin position="180"/>
        <end position="289"/>
    </location>
</feature>
<feature type="compositionally biased region" description="Polar residues" evidence="3">
    <location>
        <begin position="252"/>
        <end position="270"/>
    </location>
</feature>
<evidence type="ECO:0000256" key="2">
    <source>
        <dbReference type="PROSITE-ProRule" id="PRU01002"/>
    </source>
</evidence>
<dbReference type="Pfam" id="PF08879">
    <property type="entry name" value="WRC"/>
    <property type="match status" value="1"/>
</dbReference>
<evidence type="ECO:0000313" key="6">
    <source>
        <dbReference type="Proteomes" id="UP000230069"/>
    </source>
</evidence>